<feature type="compositionally biased region" description="Basic and acidic residues" evidence="1">
    <location>
        <begin position="82"/>
        <end position="100"/>
    </location>
</feature>
<dbReference type="HOGENOM" id="CLU_1285246_0_0_1"/>
<feature type="region of interest" description="Disordered" evidence="1">
    <location>
        <begin position="66"/>
        <end position="108"/>
    </location>
</feature>
<name>M1DJ64_SOLTU</name>
<feature type="compositionally biased region" description="Basic and acidic residues" evidence="1">
    <location>
        <begin position="147"/>
        <end position="156"/>
    </location>
</feature>
<reference evidence="2" key="2">
    <citation type="submission" date="2015-06" db="UniProtKB">
        <authorList>
            <consortium name="EnsemblPlants"/>
        </authorList>
    </citation>
    <scope>IDENTIFICATION</scope>
    <source>
        <strain evidence="2">DM1-3 516 R44</strain>
    </source>
</reference>
<dbReference type="AlphaFoldDB" id="M1DJ64"/>
<evidence type="ECO:0008006" key="4">
    <source>
        <dbReference type="Google" id="ProtNLM"/>
    </source>
</evidence>
<feature type="region of interest" description="Disordered" evidence="1">
    <location>
        <begin position="144"/>
        <end position="173"/>
    </location>
</feature>
<sequence>MASNRSSRRVAEGVGEFNLVCRLIQDIVNIGVCKTWQAWEIIGESPIMSVITMETVVWTPHMARPKVAGRNMPPRHIRAQNSKRDAGTTDHTKVRSENKKASSSRRIPIDPNAPLWARGFINAIHSFGEAHDLDKMVEANIATEVEAESKEKENLKQTDNTPDTDAQTDGGTT</sequence>
<dbReference type="Gramene" id="PGSC0003DMT400089906">
    <property type="protein sequence ID" value="PGSC0003DMT400089906"/>
    <property type="gene ID" value="PGSC0003DMG400039477"/>
</dbReference>
<protein>
    <recommendedName>
        <fullName evidence="4">Integrase core domain containing protein</fullName>
    </recommendedName>
</protein>
<organism evidence="2 3">
    <name type="scientific">Solanum tuberosum</name>
    <name type="common">Potato</name>
    <dbReference type="NCBI Taxonomy" id="4113"/>
    <lineage>
        <taxon>Eukaryota</taxon>
        <taxon>Viridiplantae</taxon>
        <taxon>Streptophyta</taxon>
        <taxon>Embryophyta</taxon>
        <taxon>Tracheophyta</taxon>
        <taxon>Spermatophyta</taxon>
        <taxon>Magnoliopsida</taxon>
        <taxon>eudicotyledons</taxon>
        <taxon>Gunneridae</taxon>
        <taxon>Pentapetalae</taxon>
        <taxon>asterids</taxon>
        <taxon>lamiids</taxon>
        <taxon>Solanales</taxon>
        <taxon>Solanaceae</taxon>
        <taxon>Solanoideae</taxon>
        <taxon>Solaneae</taxon>
        <taxon>Solanum</taxon>
    </lineage>
</organism>
<reference evidence="3" key="1">
    <citation type="journal article" date="2011" name="Nature">
        <title>Genome sequence and analysis of the tuber crop potato.</title>
        <authorList>
            <consortium name="The Potato Genome Sequencing Consortium"/>
        </authorList>
    </citation>
    <scope>NUCLEOTIDE SEQUENCE [LARGE SCALE GENOMIC DNA]</scope>
    <source>
        <strain evidence="3">cv. DM1-3 516 R44</strain>
    </source>
</reference>
<dbReference type="PaxDb" id="4113-PGSC0003DMT400089906"/>
<keyword evidence="3" id="KW-1185">Reference proteome</keyword>
<evidence type="ECO:0000313" key="2">
    <source>
        <dbReference type="EnsemblPlants" id="PGSC0003DMT400089906"/>
    </source>
</evidence>
<evidence type="ECO:0000256" key="1">
    <source>
        <dbReference type="SAM" id="MobiDB-lite"/>
    </source>
</evidence>
<evidence type="ECO:0000313" key="3">
    <source>
        <dbReference type="Proteomes" id="UP000011115"/>
    </source>
</evidence>
<accession>M1DJ64</accession>
<feature type="compositionally biased region" description="Polar residues" evidence="1">
    <location>
        <begin position="157"/>
        <end position="173"/>
    </location>
</feature>
<dbReference type="InParanoid" id="M1DJ64"/>
<dbReference type="EnsemblPlants" id="PGSC0003DMT400089906">
    <property type="protein sequence ID" value="PGSC0003DMT400089906"/>
    <property type="gene ID" value="PGSC0003DMG400039477"/>
</dbReference>
<proteinExistence type="predicted"/>
<dbReference type="Proteomes" id="UP000011115">
    <property type="component" value="Unassembled WGS sequence"/>
</dbReference>